<reference evidence="1 2" key="1">
    <citation type="submission" date="2016-11" db="EMBL/GenBank/DDBJ databases">
        <title>Study of marine rhodopsin-containing bacteria.</title>
        <authorList>
            <person name="Yoshizawa S."/>
            <person name="Kumagai Y."/>
            <person name="Kogure K."/>
        </authorList>
    </citation>
    <scope>NUCLEOTIDE SEQUENCE [LARGE SCALE GENOMIC DNA]</scope>
    <source>
        <strain evidence="1 2">SG-29</strain>
    </source>
</reference>
<dbReference type="PROSITE" id="PS51257">
    <property type="entry name" value="PROKAR_LIPOPROTEIN"/>
    <property type="match status" value="1"/>
</dbReference>
<accession>A0A259TZ81</accession>
<evidence type="ECO:0000313" key="1">
    <source>
        <dbReference type="EMBL" id="OZC02907.1"/>
    </source>
</evidence>
<dbReference type="RefSeq" id="WP_094547635.1">
    <property type="nucleotide sequence ID" value="NZ_MQWB01000001.1"/>
</dbReference>
<dbReference type="EMBL" id="MQWB01000001">
    <property type="protein sequence ID" value="OZC02907.1"/>
    <property type="molecule type" value="Genomic_DNA"/>
</dbReference>
<proteinExistence type="predicted"/>
<dbReference type="InParanoid" id="A0A259TZ81"/>
<protein>
    <recommendedName>
        <fullName evidence="3">Lipoprotein</fullName>
    </recommendedName>
</protein>
<dbReference type="Proteomes" id="UP000216446">
    <property type="component" value="Unassembled WGS sequence"/>
</dbReference>
<dbReference type="OrthoDB" id="1524575at2"/>
<keyword evidence="2" id="KW-1185">Reference proteome</keyword>
<name>A0A259TZ81_9BACT</name>
<evidence type="ECO:0000313" key="2">
    <source>
        <dbReference type="Proteomes" id="UP000216446"/>
    </source>
</evidence>
<evidence type="ECO:0008006" key="3">
    <source>
        <dbReference type="Google" id="ProtNLM"/>
    </source>
</evidence>
<dbReference type="AlphaFoldDB" id="A0A259TZ81"/>
<sequence length="162" mass="17286">MPRLLPILGFLLATPFLVGCDATSIGELQRVFEFDAVGVPDGVSRTDARGNVLSEDDRDWRTAPVYSSQFTLTFLPYPNPASPTESVQFAGTFSGSNGALIPYRLTAQGDLSRIQAVTGSTEGTAPLFSFPAGQLGGPGLHRVVLLDRQGRIVTYGDVEVIP</sequence>
<comment type="caution">
    <text evidence="1">The sequence shown here is derived from an EMBL/GenBank/DDBJ whole genome shotgun (WGS) entry which is preliminary data.</text>
</comment>
<gene>
    <name evidence="1" type="ORF">BSZ36_07930</name>
</gene>
<organism evidence="1 2">
    <name type="scientific">Rubricoccus marinus</name>
    <dbReference type="NCBI Taxonomy" id="716817"/>
    <lineage>
        <taxon>Bacteria</taxon>
        <taxon>Pseudomonadati</taxon>
        <taxon>Rhodothermota</taxon>
        <taxon>Rhodothermia</taxon>
        <taxon>Rhodothermales</taxon>
        <taxon>Rubricoccaceae</taxon>
        <taxon>Rubricoccus</taxon>
    </lineage>
</organism>